<sequence length="315" mass="31964">MDKHSLLLTALALAIACRCGTTLASEADDHHVGPGIHEVADPELADMRGRYVVGDNTVLWFGVEMISTWQTNNGQTLRGTLTLSMDFSKNANQPQVTFVPTVTITTIGSAAPTSTASNVSRSVQSGGLANVGGLVQSVQIAGDHNAAGNVTSLSIQNNSGARASNTLSLAPSNSAGATSSSTIAVTGPMVNVSGSTTNLSPSNPSSSNVSNTNTVATTTTGTSIADGRAASAGNASVSSTYSNDSAQVNLSVADQGSVSQWVSQGSLGQTIALTADSQIVTNQMIVSMVTQSVNATTSQLAHNLAQSLNLSHSNR</sequence>
<dbReference type="RefSeq" id="WP_284319505.1">
    <property type="nucleotide sequence ID" value="NZ_BSOB01000006.1"/>
</dbReference>
<evidence type="ECO:0000256" key="1">
    <source>
        <dbReference type="SAM" id="MobiDB-lite"/>
    </source>
</evidence>
<keyword evidence="2" id="KW-0732">Signal</keyword>
<feature type="signal peptide" evidence="2">
    <location>
        <begin position="1"/>
        <end position="24"/>
    </location>
</feature>
<dbReference type="PROSITE" id="PS51257">
    <property type="entry name" value="PROKAR_LIPOPROTEIN"/>
    <property type="match status" value="1"/>
</dbReference>
<protein>
    <submittedName>
        <fullName evidence="3">Uncharacterized protein</fullName>
    </submittedName>
</protein>
<organism evidence="3 4">
    <name type="scientific">Dyella acidisoli</name>
    <dbReference type="NCBI Taxonomy" id="1867834"/>
    <lineage>
        <taxon>Bacteria</taxon>
        <taxon>Pseudomonadati</taxon>
        <taxon>Pseudomonadota</taxon>
        <taxon>Gammaproteobacteria</taxon>
        <taxon>Lysobacterales</taxon>
        <taxon>Rhodanobacteraceae</taxon>
        <taxon>Dyella</taxon>
    </lineage>
</organism>
<gene>
    <name evidence="3" type="ORF">GCM10007901_07000</name>
</gene>
<name>A0ABQ5XJ94_9GAMM</name>
<feature type="chain" id="PRO_5045591765" evidence="2">
    <location>
        <begin position="25"/>
        <end position="315"/>
    </location>
</feature>
<evidence type="ECO:0000256" key="2">
    <source>
        <dbReference type="SAM" id="SignalP"/>
    </source>
</evidence>
<keyword evidence="4" id="KW-1185">Reference proteome</keyword>
<proteinExistence type="predicted"/>
<reference evidence="4" key="1">
    <citation type="journal article" date="2019" name="Int. J. Syst. Evol. Microbiol.">
        <title>The Global Catalogue of Microorganisms (GCM) 10K type strain sequencing project: providing services to taxonomists for standard genome sequencing and annotation.</title>
        <authorList>
            <consortium name="The Broad Institute Genomics Platform"/>
            <consortium name="The Broad Institute Genome Sequencing Center for Infectious Disease"/>
            <person name="Wu L."/>
            <person name="Ma J."/>
        </authorList>
    </citation>
    <scope>NUCLEOTIDE SEQUENCE [LARGE SCALE GENOMIC DNA]</scope>
    <source>
        <strain evidence="4">NBRC 111980</strain>
    </source>
</reference>
<evidence type="ECO:0000313" key="4">
    <source>
        <dbReference type="Proteomes" id="UP001156670"/>
    </source>
</evidence>
<comment type="caution">
    <text evidence="3">The sequence shown here is derived from an EMBL/GenBank/DDBJ whole genome shotgun (WGS) entry which is preliminary data.</text>
</comment>
<accession>A0ABQ5XJ94</accession>
<evidence type="ECO:0000313" key="3">
    <source>
        <dbReference type="EMBL" id="GLQ91750.1"/>
    </source>
</evidence>
<feature type="region of interest" description="Disordered" evidence="1">
    <location>
        <begin position="194"/>
        <end position="221"/>
    </location>
</feature>
<dbReference type="Proteomes" id="UP001156670">
    <property type="component" value="Unassembled WGS sequence"/>
</dbReference>
<dbReference type="EMBL" id="BSOB01000006">
    <property type="protein sequence ID" value="GLQ91750.1"/>
    <property type="molecule type" value="Genomic_DNA"/>
</dbReference>